<accession>A0ABS8VFS7</accession>
<dbReference type="EMBL" id="JACEIK010004568">
    <property type="protein sequence ID" value="MCD9645843.1"/>
    <property type="molecule type" value="Genomic_DNA"/>
</dbReference>
<sequence length="93" mass="10502">MGADDQNSNLKNHGIEESCHVKETPFPLLNGIAVTVAYNNVYFSSKVSKPLKNLFAGFPFSGDSLEFLFQPLLVQQKWKRQYWLGSHVAKSKN</sequence>
<protein>
    <submittedName>
        <fullName evidence="1">Uncharacterized protein</fullName>
    </submittedName>
</protein>
<keyword evidence="2" id="KW-1185">Reference proteome</keyword>
<evidence type="ECO:0000313" key="1">
    <source>
        <dbReference type="EMBL" id="MCD9645843.1"/>
    </source>
</evidence>
<gene>
    <name evidence="1" type="ORF">HAX54_035142</name>
</gene>
<reference evidence="1 2" key="1">
    <citation type="journal article" date="2021" name="BMC Genomics">
        <title>Datura genome reveals duplications of psychoactive alkaloid biosynthetic genes and high mutation rate following tissue culture.</title>
        <authorList>
            <person name="Rajewski A."/>
            <person name="Carter-House D."/>
            <person name="Stajich J."/>
            <person name="Litt A."/>
        </authorList>
    </citation>
    <scope>NUCLEOTIDE SEQUENCE [LARGE SCALE GENOMIC DNA]</scope>
    <source>
        <strain evidence="1">AR-01</strain>
    </source>
</reference>
<dbReference type="Proteomes" id="UP000823775">
    <property type="component" value="Unassembled WGS sequence"/>
</dbReference>
<name>A0ABS8VFS7_DATST</name>
<organism evidence="1 2">
    <name type="scientific">Datura stramonium</name>
    <name type="common">Jimsonweed</name>
    <name type="synonym">Common thornapple</name>
    <dbReference type="NCBI Taxonomy" id="4076"/>
    <lineage>
        <taxon>Eukaryota</taxon>
        <taxon>Viridiplantae</taxon>
        <taxon>Streptophyta</taxon>
        <taxon>Embryophyta</taxon>
        <taxon>Tracheophyta</taxon>
        <taxon>Spermatophyta</taxon>
        <taxon>Magnoliopsida</taxon>
        <taxon>eudicotyledons</taxon>
        <taxon>Gunneridae</taxon>
        <taxon>Pentapetalae</taxon>
        <taxon>asterids</taxon>
        <taxon>lamiids</taxon>
        <taxon>Solanales</taxon>
        <taxon>Solanaceae</taxon>
        <taxon>Solanoideae</taxon>
        <taxon>Datureae</taxon>
        <taxon>Datura</taxon>
    </lineage>
</organism>
<evidence type="ECO:0000313" key="2">
    <source>
        <dbReference type="Proteomes" id="UP000823775"/>
    </source>
</evidence>
<comment type="caution">
    <text evidence="1">The sequence shown here is derived from an EMBL/GenBank/DDBJ whole genome shotgun (WGS) entry which is preliminary data.</text>
</comment>
<proteinExistence type="predicted"/>